<dbReference type="PRINTS" id="PR00619">
    <property type="entry name" value="GATAZNFINGER"/>
</dbReference>
<protein>
    <recommendedName>
        <fullName evidence="8">GATA-type domain-containing protein</fullName>
    </recommendedName>
</protein>
<dbReference type="Proteomes" id="UP000245946">
    <property type="component" value="Unassembled WGS sequence"/>
</dbReference>
<dbReference type="GO" id="GO:0008270">
    <property type="term" value="F:zinc ion binding"/>
    <property type="evidence" value="ECO:0007669"/>
    <property type="project" value="UniProtKB-KW"/>
</dbReference>
<dbReference type="Pfam" id="PF00320">
    <property type="entry name" value="GATA"/>
    <property type="match status" value="1"/>
</dbReference>
<dbReference type="InterPro" id="IPR000679">
    <property type="entry name" value="Znf_GATA"/>
</dbReference>
<proteinExistence type="predicted"/>
<dbReference type="EMBL" id="KZ819292">
    <property type="protein sequence ID" value="PWN98215.1"/>
    <property type="molecule type" value="Genomic_DNA"/>
</dbReference>
<gene>
    <name evidence="9" type="ORF">FA09DRAFT_21763</name>
</gene>
<feature type="region of interest" description="Disordered" evidence="7">
    <location>
        <begin position="218"/>
        <end position="288"/>
    </location>
</feature>
<dbReference type="GO" id="GO:0005634">
    <property type="term" value="C:nucleus"/>
    <property type="evidence" value="ECO:0007669"/>
    <property type="project" value="UniProtKB-SubCell"/>
</dbReference>
<dbReference type="AlphaFoldDB" id="A0A316ZD61"/>
<feature type="region of interest" description="Disordered" evidence="7">
    <location>
        <begin position="317"/>
        <end position="549"/>
    </location>
</feature>
<dbReference type="CDD" id="cd00202">
    <property type="entry name" value="ZnF_GATA"/>
    <property type="match status" value="1"/>
</dbReference>
<keyword evidence="10" id="KW-1185">Reference proteome</keyword>
<dbReference type="PANTHER" id="PTHR10071">
    <property type="entry name" value="TRANSCRIPTION FACTOR GATA FAMILY MEMBER"/>
    <property type="match status" value="1"/>
</dbReference>
<sequence>MAERGRPRGPQDSTQPSRPLEADDRRYAPASYDGTYSPPTSRASHMAAAGPVDMRAYQSHRGPAGPVQWLPPPPLPHAAGRHLHGVASDPALPFHPHGMAPRYDVPGPSSAPVPSASPSPHMSYAAREPASRPSSSNMSPREGPRMPMMPQPDGRDAVPVHRSVEREAAPVVRYPSRISHSNPTCSNCFTTATPLWRRDGRGGLMCNACGLFERTKGRPRPISLKQDGFKPRARRSKTDAPMPHSYDAESSSLADDDAERVYGAERSTSAPRPLASLPGQSSSAAMPPVSTYHAGWPASEAAHQHAIHDRRAEQFGARPSGLVHPSDPGLVDRASPRRHMSRRSSSPVHVRHASSGRDLKRDERTLSGPMPDARNVARRLSIHRSEDMAMRPPLSRSSNSSDRPPSSSSEYAEERGASASGSLFEASALPFSARPPMVPSPPRLRNAGWTGPASTSSTINLPPLHQALNMRSSPWWPGGASGPPGLGPDAPAAASSRLPGLNPLSLPPLASIGRRRSSGEEDLAQRDGPAHPVPRRRPSPPDRPWRPSE</sequence>
<evidence type="ECO:0000256" key="3">
    <source>
        <dbReference type="ARBA" id="ARBA00022771"/>
    </source>
</evidence>
<dbReference type="InterPro" id="IPR039355">
    <property type="entry name" value="Transcription_factor_GATA"/>
</dbReference>
<dbReference type="OrthoDB" id="515401at2759"/>
<dbReference type="PANTHER" id="PTHR10071:SF281">
    <property type="entry name" value="BOX A-BINDING FACTOR-RELATED"/>
    <property type="match status" value="1"/>
</dbReference>
<evidence type="ECO:0000256" key="6">
    <source>
        <dbReference type="PROSITE-ProRule" id="PRU00094"/>
    </source>
</evidence>
<evidence type="ECO:0000256" key="5">
    <source>
        <dbReference type="ARBA" id="ARBA00023242"/>
    </source>
</evidence>
<keyword evidence="2" id="KW-0479">Metal-binding</keyword>
<keyword evidence="5" id="KW-0539">Nucleus</keyword>
<feature type="compositionally biased region" description="Low complexity" evidence="7">
    <location>
        <begin position="391"/>
        <end position="409"/>
    </location>
</feature>
<accession>A0A316ZD61</accession>
<feature type="compositionally biased region" description="Basic and acidic residues" evidence="7">
    <location>
        <begin position="539"/>
        <end position="549"/>
    </location>
</feature>
<feature type="region of interest" description="Disordered" evidence="7">
    <location>
        <begin position="1"/>
        <end position="157"/>
    </location>
</feature>
<evidence type="ECO:0000256" key="1">
    <source>
        <dbReference type="ARBA" id="ARBA00004123"/>
    </source>
</evidence>
<dbReference type="GO" id="GO:0000981">
    <property type="term" value="F:DNA-binding transcription factor activity, RNA polymerase II-specific"/>
    <property type="evidence" value="ECO:0007669"/>
    <property type="project" value="TreeGrafter"/>
</dbReference>
<organism evidence="9 10">
    <name type="scientific">Tilletiopsis washingtonensis</name>
    <dbReference type="NCBI Taxonomy" id="58919"/>
    <lineage>
        <taxon>Eukaryota</taxon>
        <taxon>Fungi</taxon>
        <taxon>Dikarya</taxon>
        <taxon>Basidiomycota</taxon>
        <taxon>Ustilaginomycotina</taxon>
        <taxon>Exobasidiomycetes</taxon>
        <taxon>Entylomatales</taxon>
        <taxon>Entylomatales incertae sedis</taxon>
        <taxon>Tilletiopsis</taxon>
    </lineage>
</organism>
<evidence type="ECO:0000313" key="9">
    <source>
        <dbReference type="EMBL" id="PWN98215.1"/>
    </source>
</evidence>
<dbReference type="PROSITE" id="PS00344">
    <property type="entry name" value="GATA_ZN_FINGER_1"/>
    <property type="match status" value="1"/>
</dbReference>
<feature type="compositionally biased region" description="Low complexity" evidence="7">
    <location>
        <begin position="118"/>
        <end position="136"/>
    </location>
</feature>
<comment type="subcellular location">
    <subcellularLocation>
        <location evidence="1">Nucleus</location>
    </subcellularLocation>
</comment>
<feature type="domain" description="GATA-type" evidence="8">
    <location>
        <begin position="179"/>
        <end position="232"/>
    </location>
</feature>
<dbReference type="Gene3D" id="3.30.50.10">
    <property type="entry name" value="Erythroid Transcription Factor GATA-1, subunit A"/>
    <property type="match status" value="1"/>
</dbReference>
<feature type="compositionally biased region" description="Low complexity" evidence="7">
    <location>
        <begin position="487"/>
        <end position="511"/>
    </location>
</feature>
<evidence type="ECO:0000256" key="7">
    <source>
        <dbReference type="SAM" id="MobiDB-lite"/>
    </source>
</evidence>
<dbReference type="STRING" id="58919.A0A316ZD61"/>
<feature type="compositionally biased region" description="Basic and acidic residues" evidence="7">
    <location>
        <begin position="517"/>
        <end position="529"/>
    </location>
</feature>
<evidence type="ECO:0000256" key="2">
    <source>
        <dbReference type="ARBA" id="ARBA00022723"/>
    </source>
</evidence>
<dbReference type="GO" id="GO:0045944">
    <property type="term" value="P:positive regulation of transcription by RNA polymerase II"/>
    <property type="evidence" value="ECO:0007669"/>
    <property type="project" value="TreeGrafter"/>
</dbReference>
<reference evidence="9 10" key="1">
    <citation type="journal article" date="2018" name="Mol. Biol. Evol.">
        <title>Broad Genomic Sampling Reveals a Smut Pathogenic Ancestry of the Fungal Clade Ustilaginomycotina.</title>
        <authorList>
            <person name="Kijpornyongpan T."/>
            <person name="Mondo S.J."/>
            <person name="Barry K."/>
            <person name="Sandor L."/>
            <person name="Lee J."/>
            <person name="Lipzen A."/>
            <person name="Pangilinan J."/>
            <person name="LaButti K."/>
            <person name="Hainaut M."/>
            <person name="Henrissat B."/>
            <person name="Grigoriev I.V."/>
            <person name="Spatafora J.W."/>
            <person name="Aime M.C."/>
        </authorList>
    </citation>
    <scope>NUCLEOTIDE SEQUENCE [LARGE SCALE GENOMIC DNA]</scope>
    <source>
        <strain evidence="9 10">MCA 4186</strain>
    </source>
</reference>
<dbReference type="SUPFAM" id="SSF57716">
    <property type="entry name" value="Glucocorticoid receptor-like (DNA-binding domain)"/>
    <property type="match status" value="1"/>
</dbReference>
<keyword evidence="4" id="KW-0862">Zinc</keyword>
<evidence type="ECO:0000256" key="4">
    <source>
        <dbReference type="ARBA" id="ARBA00022833"/>
    </source>
</evidence>
<dbReference type="GO" id="GO:0000978">
    <property type="term" value="F:RNA polymerase II cis-regulatory region sequence-specific DNA binding"/>
    <property type="evidence" value="ECO:0007669"/>
    <property type="project" value="TreeGrafter"/>
</dbReference>
<feature type="compositionally biased region" description="Basic and acidic residues" evidence="7">
    <location>
        <begin position="355"/>
        <end position="365"/>
    </location>
</feature>
<keyword evidence="3 6" id="KW-0863">Zinc-finger</keyword>
<evidence type="ECO:0000259" key="8">
    <source>
        <dbReference type="PROSITE" id="PS50114"/>
    </source>
</evidence>
<dbReference type="InterPro" id="IPR013088">
    <property type="entry name" value="Znf_NHR/GATA"/>
</dbReference>
<dbReference type="PROSITE" id="PS50114">
    <property type="entry name" value="GATA_ZN_FINGER_2"/>
    <property type="match status" value="1"/>
</dbReference>
<dbReference type="SMART" id="SM00401">
    <property type="entry name" value="ZnF_GATA"/>
    <property type="match status" value="1"/>
</dbReference>
<name>A0A316ZD61_9BASI</name>
<dbReference type="GO" id="GO:0000122">
    <property type="term" value="P:negative regulation of transcription by RNA polymerase II"/>
    <property type="evidence" value="ECO:0007669"/>
    <property type="project" value="TreeGrafter"/>
</dbReference>
<dbReference type="RefSeq" id="XP_025598494.1">
    <property type="nucleotide sequence ID" value="XM_025739535.1"/>
</dbReference>
<evidence type="ECO:0000313" key="10">
    <source>
        <dbReference type="Proteomes" id="UP000245946"/>
    </source>
</evidence>
<dbReference type="GeneID" id="37267081"/>